<keyword evidence="4" id="KW-0067">ATP-binding</keyword>
<evidence type="ECO:0000313" key="5">
    <source>
        <dbReference type="EMBL" id="KAK1305050.1"/>
    </source>
</evidence>
<evidence type="ECO:0000256" key="2">
    <source>
        <dbReference type="ARBA" id="ARBA00022741"/>
    </source>
</evidence>
<dbReference type="Proteomes" id="UP001180020">
    <property type="component" value="Unassembled WGS sequence"/>
</dbReference>
<keyword evidence="1" id="KW-0808">Transferase</keyword>
<dbReference type="InterPro" id="IPR011009">
    <property type="entry name" value="Kinase-like_dom_sf"/>
</dbReference>
<dbReference type="SUPFAM" id="SSF56112">
    <property type="entry name" value="Protein kinase-like (PK-like)"/>
    <property type="match status" value="1"/>
</dbReference>
<dbReference type="GO" id="GO:0005524">
    <property type="term" value="F:ATP binding"/>
    <property type="evidence" value="ECO:0007669"/>
    <property type="project" value="UniProtKB-KW"/>
</dbReference>
<dbReference type="PANTHER" id="PTHR47973">
    <property type="entry name" value="CYSTEINE-RICH RECEPTOR-LIKE PROTEIN KINASE 3"/>
    <property type="match status" value="1"/>
</dbReference>
<keyword evidence="3 5" id="KW-0418">Kinase</keyword>
<evidence type="ECO:0000256" key="3">
    <source>
        <dbReference type="ARBA" id="ARBA00022777"/>
    </source>
</evidence>
<sequence>MLPIDEQYLLERTWSLHERKELVLLVDTSLNGDFDAEEACRFLKIGLLCTQDSPKLRPSMSTILRLLTGENTIDDENITKPGLISDFMDLKVRSQEKAEKINTSVCTDTVCELNSSSSSSANNTTFVSLSFTEIQDRSI</sequence>
<evidence type="ECO:0000313" key="6">
    <source>
        <dbReference type="Proteomes" id="UP001180020"/>
    </source>
</evidence>
<dbReference type="InterPro" id="IPR052059">
    <property type="entry name" value="CR_Ser/Thr_kinase"/>
</dbReference>
<reference evidence="5" key="2">
    <citation type="submission" date="2023-06" db="EMBL/GenBank/DDBJ databases">
        <authorList>
            <person name="Ma L."/>
            <person name="Liu K.-W."/>
            <person name="Li Z."/>
            <person name="Hsiao Y.-Y."/>
            <person name="Qi Y."/>
            <person name="Fu T."/>
            <person name="Tang G."/>
            <person name="Zhang D."/>
            <person name="Sun W.-H."/>
            <person name="Liu D.-K."/>
            <person name="Li Y."/>
            <person name="Chen G.-Z."/>
            <person name="Liu X.-D."/>
            <person name="Liao X.-Y."/>
            <person name="Jiang Y.-T."/>
            <person name="Yu X."/>
            <person name="Hao Y."/>
            <person name="Huang J."/>
            <person name="Zhao X.-W."/>
            <person name="Ke S."/>
            <person name="Chen Y.-Y."/>
            <person name="Wu W.-L."/>
            <person name="Hsu J.-L."/>
            <person name="Lin Y.-F."/>
            <person name="Huang M.-D."/>
            <person name="Li C.-Y."/>
            <person name="Huang L."/>
            <person name="Wang Z.-W."/>
            <person name="Zhao X."/>
            <person name="Zhong W.-Y."/>
            <person name="Peng D.-H."/>
            <person name="Ahmad S."/>
            <person name="Lan S."/>
            <person name="Zhang J.-S."/>
            <person name="Tsai W.-C."/>
            <person name="Van De Peer Y."/>
            <person name="Liu Z.-J."/>
        </authorList>
    </citation>
    <scope>NUCLEOTIDE SEQUENCE</scope>
    <source>
        <strain evidence="5">CP</strain>
        <tissue evidence="5">Leaves</tissue>
    </source>
</reference>
<protein>
    <submittedName>
        <fullName evidence="5">LRR receptor-like serine/threonine-protein kinase</fullName>
    </submittedName>
</protein>
<gene>
    <name evidence="5" type="ORF">QJS10_CPB11g01390</name>
</gene>
<comment type="caution">
    <text evidence="5">The sequence shown here is derived from an EMBL/GenBank/DDBJ whole genome shotgun (WGS) entry which is preliminary data.</text>
</comment>
<dbReference type="GO" id="GO:0016301">
    <property type="term" value="F:kinase activity"/>
    <property type="evidence" value="ECO:0007669"/>
    <property type="project" value="UniProtKB-KW"/>
</dbReference>
<accession>A0AAV9DVH8</accession>
<reference evidence="5" key="1">
    <citation type="journal article" date="2023" name="Nat. Commun.">
        <title>Diploid and tetraploid genomes of Acorus and the evolution of monocots.</title>
        <authorList>
            <person name="Ma L."/>
            <person name="Liu K.W."/>
            <person name="Li Z."/>
            <person name="Hsiao Y.Y."/>
            <person name="Qi Y."/>
            <person name="Fu T."/>
            <person name="Tang G.D."/>
            <person name="Zhang D."/>
            <person name="Sun W.H."/>
            <person name="Liu D.K."/>
            <person name="Li Y."/>
            <person name="Chen G.Z."/>
            <person name="Liu X.D."/>
            <person name="Liao X.Y."/>
            <person name="Jiang Y.T."/>
            <person name="Yu X."/>
            <person name="Hao Y."/>
            <person name="Huang J."/>
            <person name="Zhao X.W."/>
            <person name="Ke S."/>
            <person name="Chen Y.Y."/>
            <person name="Wu W.L."/>
            <person name="Hsu J.L."/>
            <person name="Lin Y.F."/>
            <person name="Huang M.D."/>
            <person name="Li C.Y."/>
            <person name="Huang L."/>
            <person name="Wang Z.W."/>
            <person name="Zhao X."/>
            <person name="Zhong W.Y."/>
            <person name="Peng D.H."/>
            <person name="Ahmad S."/>
            <person name="Lan S."/>
            <person name="Zhang J.S."/>
            <person name="Tsai W.C."/>
            <person name="Van de Peer Y."/>
            <person name="Liu Z.J."/>
        </authorList>
    </citation>
    <scope>NUCLEOTIDE SEQUENCE</scope>
    <source>
        <strain evidence="5">CP</strain>
    </source>
</reference>
<dbReference type="AlphaFoldDB" id="A0AAV9DVH8"/>
<dbReference type="Gene3D" id="1.10.510.10">
    <property type="entry name" value="Transferase(Phosphotransferase) domain 1"/>
    <property type="match status" value="1"/>
</dbReference>
<keyword evidence="6" id="KW-1185">Reference proteome</keyword>
<proteinExistence type="predicted"/>
<evidence type="ECO:0000256" key="1">
    <source>
        <dbReference type="ARBA" id="ARBA00022679"/>
    </source>
</evidence>
<name>A0AAV9DVH8_ACOCL</name>
<organism evidence="5 6">
    <name type="scientific">Acorus calamus</name>
    <name type="common">Sweet flag</name>
    <dbReference type="NCBI Taxonomy" id="4465"/>
    <lineage>
        <taxon>Eukaryota</taxon>
        <taxon>Viridiplantae</taxon>
        <taxon>Streptophyta</taxon>
        <taxon>Embryophyta</taxon>
        <taxon>Tracheophyta</taxon>
        <taxon>Spermatophyta</taxon>
        <taxon>Magnoliopsida</taxon>
        <taxon>Liliopsida</taxon>
        <taxon>Acoraceae</taxon>
        <taxon>Acorus</taxon>
    </lineage>
</organism>
<keyword evidence="5" id="KW-0675">Receptor</keyword>
<dbReference type="EMBL" id="JAUJYO010000011">
    <property type="protein sequence ID" value="KAK1305050.1"/>
    <property type="molecule type" value="Genomic_DNA"/>
</dbReference>
<keyword evidence="2" id="KW-0547">Nucleotide-binding</keyword>
<evidence type="ECO:0000256" key="4">
    <source>
        <dbReference type="ARBA" id="ARBA00022840"/>
    </source>
</evidence>